<feature type="compositionally biased region" description="Pro residues" evidence="3">
    <location>
        <begin position="358"/>
        <end position="369"/>
    </location>
</feature>
<feature type="region of interest" description="Disordered" evidence="3">
    <location>
        <begin position="336"/>
        <end position="437"/>
    </location>
</feature>
<evidence type="ECO:0000313" key="5">
    <source>
        <dbReference type="EMBL" id="CAH0113331.1"/>
    </source>
</evidence>
<dbReference type="EMBL" id="CAKKLH010000337">
    <property type="protein sequence ID" value="CAH0113331.1"/>
    <property type="molecule type" value="Genomic_DNA"/>
</dbReference>
<evidence type="ECO:0000256" key="2">
    <source>
        <dbReference type="ARBA" id="ARBA00022490"/>
    </source>
</evidence>
<dbReference type="GO" id="GO:0005085">
    <property type="term" value="F:guanyl-nucleotide exchange factor activity"/>
    <property type="evidence" value="ECO:0007669"/>
    <property type="project" value="InterPro"/>
</dbReference>
<feature type="region of interest" description="Disordered" evidence="3">
    <location>
        <begin position="591"/>
        <end position="626"/>
    </location>
</feature>
<evidence type="ECO:0000313" key="6">
    <source>
        <dbReference type="Proteomes" id="UP000789390"/>
    </source>
</evidence>
<dbReference type="SUPFAM" id="SSF48065">
    <property type="entry name" value="DBL homology domain (DH-domain)"/>
    <property type="match status" value="1"/>
</dbReference>
<dbReference type="Proteomes" id="UP000789390">
    <property type="component" value="Unassembled WGS sequence"/>
</dbReference>
<dbReference type="CDD" id="cd00160">
    <property type="entry name" value="RhoGEF"/>
    <property type="match status" value="1"/>
</dbReference>
<evidence type="ECO:0000256" key="1">
    <source>
        <dbReference type="ARBA" id="ARBA00004496"/>
    </source>
</evidence>
<comment type="caution">
    <text evidence="5">The sequence shown here is derived from an EMBL/GenBank/DDBJ whole genome shotgun (WGS) entry which is preliminary data.</text>
</comment>
<feature type="region of interest" description="Disordered" evidence="3">
    <location>
        <begin position="288"/>
        <end position="324"/>
    </location>
</feature>
<feature type="compositionally biased region" description="Low complexity" evidence="3">
    <location>
        <begin position="420"/>
        <end position="432"/>
    </location>
</feature>
<feature type="compositionally biased region" description="Pro residues" evidence="3">
    <location>
        <begin position="489"/>
        <end position="502"/>
    </location>
</feature>
<dbReference type="AlphaFoldDB" id="A0A8J2S277"/>
<feature type="compositionally biased region" description="Basic and acidic residues" evidence="3">
    <location>
        <begin position="400"/>
        <end position="412"/>
    </location>
</feature>
<proteinExistence type="predicted"/>
<feature type="region of interest" description="Disordered" evidence="3">
    <location>
        <begin position="642"/>
        <end position="746"/>
    </location>
</feature>
<dbReference type="InterPro" id="IPR000219">
    <property type="entry name" value="DH_dom"/>
</dbReference>
<dbReference type="Gene3D" id="1.20.900.10">
    <property type="entry name" value="Dbl homology (DH) domain"/>
    <property type="match status" value="1"/>
</dbReference>
<dbReference type="GO" id="GO:0035025">
    <property type="term" value="P:positive regulation of Rho protein signal transduction"/>
    <property type="evidence" value="ECO:0007669"/>
    <property type="project" value="TreeGrafter"/>
</dbReference>
<sequence>MRKQRDEIAMYDMKVKTPPMANKRRSWTGRLKDRFKSSSGQYGTVVVSNGVESHMAGPGEDWTSAWVTHPHLQEGHHAPSVPSLQGSVFVAANFVYDYRKKYGLDPSNGWMATPAVGSIAIRRTTDWTTTRGLYPVRTSPVFRTTDPSMDVGQMNERKSSKLTDNYGAYEFRAADVNQNIRQMRENKQQQQQQQQQQHKMSVSQQHTVTPLPTSLPPAPLYLSDEDSEASDESPPQTTVAVDRPGLIVSGQRICILTGQDSPAAIKAEKVSLKVEFQRNCPLRRSLSDRARPKMAAPASFHDTTRLTQKTRSRGSLHDLFGLSPPEPLQVTIPVTTTADVPPAPQSPNNRRKTIVRPTEPPPPPPPPTPIFSGVSILVGAPELNDDTPPVAPPRRIYRHSKADNDSLPRDSSVKSATNESTSVPVTPTTSPTLDLSPGITSWAGRPLIGQMVSWTAWSGHQHHQQEAESFETVKEDKAPARNRTLELPPPVTVVTRPDPPSVDEPKRRPVSRLWPSFSSIGRDRSASRVQADPSLLLPPPAEEEHIYEEIDDIKERGRGLSRAGRGGSFAGASRQDILRYLEELRKKHPTGIISVEAERERERKRPNSPSPNSPMTPSLPQLIPADEDEDDEMGALLLAMRHNGPNRNSNRSTQSSTSTQSSSQESALSVPGITPTSSTIGYQNGGSGGGEIERNDSGVGSETSGTAQRLRRMRRLNKSSHHQPTTEGSSTTTITSPSSQDGPAATPWCVDCDQPMEPDQEEHDSLVCHRCARRRCERREVLAELLETEVRYGRDLRVLQDELYKPLLVAGLVPLRQLDAVFLNVSELSGQSQRFGQRLREAVEIALEQGDEDLLTVDVARLFLDKETEEMMDAFRRYCVRSGEASLLLSTLEKERELLRIFLRASQLENPALRRMDLHAFLMVPVQRITKYPLLLGRLLRATAQQDVEMREALREAQAKVESYLTAINAEAKELGTVSRPWRRGYSVPNLNANASANTIQRPSGEELMNLRLRKLAMDCLGWSDNAAAQLVMEGYVKLTQPGELLLTTTRSRGRTLKWQNVWMGLVTLNHHQDNNKTSTYEMGGETVADNPQMTFGVKPTVQEAAVVLIKDVKNARPGPSIYRDPLMLSYCTISSEADELPNFFEIHHIVTKESFICQTIEAGQTQQWLHRLRSLSLGLGRWKQRRNALPHVMMIN</sequence>
<evidence type="ECO:0000256" key="3">
    <source>
        <dbReference type="SAM" id="MobiDB-lite"/>
    </source>
</evidence>
<feature type="compositionally biased region" description="Low complexity" evidence="3">
    <location>
        <begin position="725"/>
        <end position="739"/>
    </location>
</feature>
<accession>A0A8J2S277</accession>
<dbReference type="OrthoDB" id="2015333at2759"/>
<feature type="region of interest" description="Disordered" evidence="3">
    <location>
        <begin position="489"/>
        <end position="509"/>
    </location>
</feature>
<name>A0A8J2S277_9CRUS</name>
<reference evidence="5" key="1">
    <citation type="submission" date="2021-11" db="EMBL/GenBank/DDBJ databases">
        <authorList>
            <person name="Schell T."/>
        </authorList>
    </citation>
    <scope>NUCLEOTIDE SEQUENCE</scope>
    <source>
        <strain evidence="5">M5</strain>
    </source>
</reference>
<keyword evidence="2" id="KW-0963">Cytoplasm</keyword>
<feature type="compositionally biased region" description="Polar residues" evidence="3">
    <location>
        <begin position="698"/>
        <end position="707"/>
    </location>
</feature>
<evidence type="ECO:0000259" key="4">
    <source>
        <dbReference type="PROSITE" id="PS50010"/>
    </source>
</evidence>
<feature type="region of interest" description="Disordered" evidence="3">
    <location>
        <begin position="183"/>
        <end position="240"/>
    </location>
</feature>
<dbReference type="Pfam" id="PF00621">
    <property type="entry name" value="RhoGEF"/>
    <property type="match status" value="1"/>
</dbReference>
<organism evidence="5 6">
    <name type="scientific">Daphnia galeata</name>
    <dbReference type="NCBI Taxonomy" id="27404"/>
    <lineage>
        <taxon>Eukaryota</taxon>
        <taxon>Metazoa</taxon>
        <taxon>Ecdysozoa</taxon>
        <taxon>Arthropoda</taxon>
        <taxon>Crustacea</taxon>
        <taxon>Branchiopoda</taxon>
        <taxon>Diplostraca</taxon>
        <taxon>Cladocera</taxon>
        <taxon>Anomopoda</taxon>
        <taxon>Daphniidae</taxon>
        <taxon>Daphnia</taxon>
    </lineage>
</organism>
<dbReference type="PROSITE" id="PS50010">
    <property type="entry name" value="DH_2"/>
    <property type="match status" value="1"/>
</dbReference>
<feature type="compositionally biased region" description="Basic residues" evidence="3">
    <location>
        <begin position="709"/>
        <end position="721"/>
    </location>
</feature>
<dbReference type="SMART" id="SM00325">
    <property type="entry name" value="RhoGEF"/>
    <property type="match status" value="1"/>
</dbReference>
<dbReference type="InterPro" id="IPR035899">
    <property type="entry name" value="DBL_dom_sf"/>
</dbReference>
<dbReference type="InterPro" id="IPR051480">
    <property type="entry name" value="Endocytic_GEF_Adapter"/>
</dbReference>
<gene>
    <name evidence="5" type="ORF">DGAL_LOCUS17216</name>
</gene>
<dbReference type="GO" id="GO:0005737">
    <property type="term" value="C:cytoplasm"/>
    <property type="evidence" value="ECO:0007669"/>
    <property type="project" value="UniProtKB-SubCell"/>
</dbReference>
<dbReference type="PANTHER" id="PTHR46006">
    <property type="entry name" value="RHO GUANINE NUCLEOTIDE EXCHANGE FACTOR AT 64C, ISOFORM A"/>
    <property type="match status" value="1"/>
</dbReference>
<protein>
    <recommendedName>
        <fullName evidence="4">DH domain-containing protein</fullName>
    </recommendedName>
</protein>
<feature type="compositionally biased region" description="Low complexity" evidence="3">
    <location>
        <begin position="188"/>
        <end position="197"/>
    </location>
</feature>
<comment type="subcellular location">
    <subcellularLocation>
        <location evidence="1">Cytoplasm</location>
    </subcellularLocation>
</comment>
<keyword evidence="6" id="KW-1185">Reference proteome</keyword>
<feature type="compositionally biased region" description="Low complexity" evidence="3">
    <location>
        <begin position="646"/>
        <end position="664"/>
    </location>
</feature>
<feature type="compositionally biased region" description="Basic and acidic residues" evidence="3">
    <location>
        <begin position="596"/>
        <end position="605"/>
    </location>
</feature>
<feature type="domain" description="DH" evidence="4">
    <location>
        <begin position="777"/>
        <end position="971"/>
    </location>
</feature>
<dbReference type="PANTHER" id="PTHR46006:SF5">
    <property type="entry name" value="DH DOMAIN-CONTAINING PROTEIN"/>
    <property type="match status" value="1"/>
</dbReference>
<feature type="compositionally biased region" description="Polar residues" evidence="3">
    <location>
        <begin position="198"/>
        <end position="208"/>
    </location>
</feature>